<keyword evidence="2" id="KW-0963">Cytoplasm</keyword>
<evidence type="ECO:0000256" key="7">
    <source>
        <dbReference type="ARBA" id="ARBA00023163"/>
    </source>
</evidence>
<dbReference type="SUPFAM" id="SSF46689">
    <property type="entry name" value="Homeodomain-like"/>
    <property type="match status" value="1"/>
</dbReference>
<evidence type="ECO:0000313" key="11">
    <source>
        <dbReference type="EMBL" id="MFC7152080.1"/>
    </source>
</evidence>
<dbReference type="PANTHER" id="PTHR42713">
    <property type="entry name" value="HISTIDINE KINASE-RELATED"/>
    <property type="match status" value="1"/>
</dbReference>
<evidence type="ECO:0000313" key="12">
    <source>
        <dbReference type="Proteomes" id="UP001596378"/>
    </source>
</evidence>
<evidence type="ECO:0000256" key="3">
    <source>
        <dbReference type="ARBA" id="ARBA00022553"/>
    </source>
</evidence>
<comment type="caution">
    <text evidence="11">The sequence shown here is derived from an EMBL/GenBank/DDBJ whole genome shotgun (WGS) entry which is preliminary data.</text>
</comment>
<dbReference type="InterPro" id="IPR009057">
    <property type="entry name" value="Homeodomain-like_sf"/>
</dbReference>
<keyword evidence="7" id="KW-0804">Transcription</keyword>
<dbReference type="Proteomes" id="UP001596378">
    <property type="component" value="Unassembled WGS sequence"/>
</dbReference>
<reference evidence="12" key="1">
    <citation type="journal article" date="2019" name="Int. J. Syst. Evol. Microbiol.">
        <title>The Global Catalogue of Microorganisms (GCM) 10K type strain sequencing project: providing services to taxonomists for standard genome sequencing and annotation.</title>
        <authorList>
            <consortium name="The Broad Institute Genomics Platform"/>
            <consortium name="The Broad Institute Genome Sequencing Center for Infectious Disease"/>
            <person name="Wu L."/>
            <person name="Ma J."/>
        </authorList>
    </citation>
    <scope>NUCLEOTIDE SEQUENCE [LARGE SCALE GENOMIC DNA]</scope>
    <source>
        <strain evidence="12">KCTC 12907</strain>
    </source>
</reference>
<keyword evidence="4" id="KW-0902">Two-component regulatory system</keyword>
<dbReference type="PROSITE" id="PS50110">
    <property type="entry name" value="RESPONSE_REGULATORY"/>
    <property type="match status" value="1"/>
</dbReference>
<dbReference type="InterPro" id="IPR001789">
    <property type="entry name" value="Sig_transdc_resp-reg_receiver"/>
</dbReference>
<dbReference type="InterPro" id="IPR011006">
    <property type="entry name" value="CheY-like_superfamily"/>
</dbReference>
<protein>
    <submittedName>
        <fullName evidence="11">Response regulator</fullName>
    </submittedName>
</protein>
<dbReference type="InterPro" id="IPR020449">
    <property type="entry name" value="Tscrpt_reg_AraC-type_HTH"/>
</dbReference>
<evidence type="ECO:0000256" key="2">
    <source>
        <dbReference type="ARBA" id="ARBA00022490"/>
    </source>
</evidence>
<sequence length="346" mass="39020">MDTIRALIVDDESLVRKGLRLTIPWQDYGIEIVGEAGTGEKALDFIRGEPVDLLLADITMPGMSGLELTKRLRQEYPGIRVVILTCHQDFDYIQEALRLGAIDYIVKTQLEDMDLNAAMERICKAVREHARAGAPSSALSVEALRGVEEAGAGLMWIADEARYAALAEALRAAGGDGGASELGRAMAQAVEGWRIRLPMFAWNEHPQPEAVPALPTWLERLREAILRWLRRSQYSEDVILAILKAVDRIAERPGSHERQGEISQSVNLSKSYFSTCFRDITRMTFTQFLQHNSVYAARDMLLQTNYPVYIVAEKCGFSDQRYFSKMFKEQTGLLPSEYRQQFAERV</sequence>
<dbReference type="EMBL" id="JBHTAI010000020">
    <property type="protein sequence ID" value="MFC7152080.1"/>
    <property type="molecule type" value="Genomic_DNA"/>
</dbReference>
<comment type="subcellular location">
    <subcellularLocation>
        <location evidence="1">Cytoplasm</location>
    </subcellularLocation>
</comment>
<dbReference type="Gene3D" id="3.40.50.2300">
    <property type="match status" value="1"/>
</dbReference>
<dbReference type="Pfam" id="PF00072">
    <property type="entry name" value="Response_reg"/>
    <property type="match status" value="1"/>
</dbReference>
<evidence type="ECO:0000256" key="6">
    <source>
        <dbReference type="ARBA" id="ARBA00023125"/>
    </source>
</evidence>
<keyword evidence="5" id="KW-0805">Transcription regulation</keyword>
<dbReference type="Gene3D" id="1.10.10.60">
    <property type="entry name" value="Homeodomain-like"/>
    <property type="match status" value="2"/>
</dbReference>
<keyword evidence="12" id="KW-1185">Reference proteome</keyword>
<dbReference type="RefSeq" id="WP_378048557.1">
    <property type="nucleotide sequence ID" value="NZ_JBHMDN010000017.1"/>
</dbReference>
<name>A0ABW2FMA4_9BACL</name>
<feature type="modified residue" description="4-aspartylphosphate" evidence="8">
    <location>
        <position position="57"/>
    </location>
</feature>
<dbReference type="CDD" id="cd17536">
    <property type="entry name" value="REC_YesN-like"/>
    <property type="match status" value="1"/>
</dbReference>
<keyword evidence="3 8" id="KW-0597">Phosphoprotein</keyword>
<dbReference type="InterPro" id="IPR018060">
    <property type="entry name" value="HTH_AraC"/>
</dbReference>
<accession>A0ABW2FMA4</accession>
<proteinExistence type="predicted"/>
<gene>
    <name evidence="11" type="ORF">ACFQMJ_26410</name>
</gene>
<evidence type="ECO:0000256" key="1">
    <source>
        <dbReference type="ARBA" id="ARBA00004496"/>
    </source>
</evidence>
<feature type="domain" description="HTH araC/xylS-type" evidence="9">
    <location>
        <begin position="243"/>
        <end position="341"/>
    </location>
</feature>
<dbReference type="SUPFAM" id="SSF52172">
    <property type="entry name" value="CheY-like"/>
    <property type="match status" value="1"/>
</dbReference>
<dbReference type="Pfam" id="PF12833">
    <property type="entry name" value="HTH_18"/>
    <property type="match status" value="1"/>
</dbReference>
<dbReference type="InterPro" id="IPR051552">
    <property type="entry name" value="HptR"/>
</dbReference>
<dbReference type="PROSITE" id="PS01124">
    <property type="entry name" value="HTH_ARAC_FAMILY_2"/>
    <property type="match status" value="1"/>
</dbReference>
<evidence type="ECO:0000256" key="8">
    <source>
        <dbReference type="PROSITE-ProRule" id="PRU00169"/>
    </source>
</evidence>
<dbReference type="PRINTS" id="PR00032">
    <property type="entry name" value="HTHARAC"/>
</dbReference>
<evidence type="ECO:0000259" key="9">
    <source>
        <dbReference type="PROSITE" id="PS01124"/>
    </source>
</evidence>
<evidence type="ECO:0000259" key="10">
    <source>
        <dbReference type="PROSITE" id="PS50110"/>
    </source>
</evidence>
<dbReference type="SMART" id="SM00342">
    <property type="entry name" value="HTH_ARAC"/>
    <property type="match status" value="1"/>
</dbReference>
<dbReference type="SMART" id="SM00448">
    <property type="entry name" value="REC"/>
    <property type="match status" value="1"/>
</dbReference>
<evidence type="ECO:0000256" key="4">
    <source>
        <dbReference type="ARBA" id="ARBA00023012"/>
    </source>
</evidence>
<feature type="domain" description="Response regulatory" evidence="10">
    <location>
        <begin position="5"/>
        <end position="122"/>
    </location>
</feature>
<organism evidence="11 12">
    <name type="scientific">Cohnella cellulosilytica</name>
    <dbReference type="NCBI Taxonomy" id="986710"/>
    <lineage>
        <taxon>Bacteria</taxon>
        <taxon>Bacillati</taxon>
        <taxon>Bacillota</taxon>
        <taxon>Bacilli</taxon>
        <taxon>Bacillales</taxon>
        <taxon>Paenibacillaceae</taxon>
        <taxon>Cohnella</taxon>
    </lineage>
</organism>
<evidence type="ECO:0000256" key="5">
    <source>
        <dbReference type="ARBA" id="ARBA00023015"/>
    </source>
</evidence>
<dbReference type="PANTHER" id="PTHR42713:SF3">
    <property type="entry name" value="TRANSCRIPTIONAL REGULATORY PROTEIN HPTR"/>
    <property type="match status" value="1"/>
</dbReference>
<keyword evidence="6" id="KW-0238">DNA-binding</keyword>